<dbReference type="Pfam" id="PF24681">
    <property type="entry name" value="Kelch_KLHDC2_KLHL20_DRC7"/>
    <property type="match status" value="1"/>
</dbReference>
<reference evidence="4 5" key="1">
    <citation type="submission" date="2018-04" db="EMBL/GenBank/DDBJ databases">
        <title>The genome of golden apple snail Pomacea canaliculata provides insight into stress tolerance and invasive adaptation.</title>
        <authorList>
            <person name="Liu C."/>
            <person name="Liu B."/>
            <person name="Ren Y."/>
            <person name="Zhang Y."/>
            <person name="Wang H."/>
            <person name="Li S."/>
            <person name="Jiang F."/>
            <person name="Yin L."/>
            <person name="Zhang G."/>
            <person name="Qian W."/>
            <person name="Fan W."/>
        </authorList>
    </citation>
    <scope>NUCLEOTIDE SEQUENCE [LARGE SCALE GENOMIC DNA]</scope>
    <source>
        <strain evidence="4">SZHN2017</strain>
        <tissue evidence="4">Muscle</tissue>
    </source>
</reference>
<evidence type="ECO:0000256" key="2">
    <source>
        <dbReference type="ARBA" id="ARBA00022737"/>
    </source>
</evidence>
<dbReference type="PANTHER" id="PTHR24412">
    <property type="entry name" value="KELCH PROTEIN"/>
    <property type="match status" value="1"/>
</dbReference>
<dbReference type="SMART" id="SM00612">
    <property type="entry name" value="Kelch"/>
    <property type="match status" value="4"/>
</dbReference>
<protein>
    <recommendedName>
        <fullName evidence="3">BTB domain-containing protein</fullName>
    </recommendedName>
</protein>
<dbReference type="InterPro" id="IPR006652">
    <property type="entry name" value="Kelch_1"/>
</dbReference>
<proteinExistence type="predicted"/>
<keyword evidence="2" id="KW-0677">Repeat</keyword>
<dbReference type="SUPFAM" id="SSF117281">
    <property type="entry name" value="Kelch motif"/>
    <property type="match status" value="1"/>
</dbReference>
<dbReference type="PANTHER" id="PTHR24412:SF172">
    <property type="entry name" value="KELCH-LIKE PROTEIN 10"/>
    <property type="match status" value="1"/>
</dbReference>
<dbReference type="InterPro" id="IPR015915">
    <property type="entry name" value="Kelch-typ_b-propeller"/>
</dbReference>
<dbReference type="Gene3D" id="2.120.10.80">
    <property type="entry name" value="Kelch-type beta propeller"/>
    <property type="match status" value="1"/>
</dbReference>
<dbReference type="Gene3D" id="3.30.710.10">
    <property type="entry name" value="Potassium Channel Kv1.1, Chain A"/>
    <property type="match status" value="1"/>
</dbReference>
<evidence type="ECO:0000313" key="4">
    <source>
        <dbReference type="EMBL" id="PVD29595.1"/>
    </source>
</evidence>
<name>A0A2T7P841_POMCA</name>
<evidence type="ECO:0000259" key="3">
    <source>
        <dbReference type="PROSITE" id="PS50097"/>
    </source>
</evidence>
<organism evidence="4 5">
    <name type="scientific">Pomacea canaliculata</name>
    <name type="common">Golden apple snail</name>
    <dbReference type="NCBI Taxonomy" id="400727"/>
    <lineage>
        <taxon>Eukaryota</taxon>
        <taxon>Metazoa</taxon>
        <taxon>Spiralia</taxon>
        <taxon>Lophotrochozoa</taxon>
        <taxon>Mollusca</taxon>
        <taxon>Gastropoda</taxon>
        <taxon>Caenogastropoda</taxon>
        <taxon>Architaenioglossa</taxon>
        <taxon>Ampullarioidea</taxon>
        <taxon>Ampullariidae</taxon>
        <taxon>Pomacea</taxon>
    </lineage>
</organism>
<dbReference type="InterPro" id="IPR011333">
    <property type="entry name" value="SKP1/BTB/POZ_sf"/>
</dbReference>
<keyword evidence="1" id="KW-0880">Kelch repeat</keyword>
<gene>
    <name evidence="4" type="ORF">C0Q70_08850</name>
</gene>
<dbReference type="EMBL" id="PZQS01000005">
    <property type="protein sequence ID" value="PVD29595.1"/>
    <property type="molecule type" value="Genomic_DNA"/>
</dbReference>
<dbReference type="SMART" id="SM00225">
    <property type="entry name" value="BTB"/>
    <property type="match status" value="1"/>
</dbReference>
<dbReference type="SUPFAM" id="SSF54695">
    <property type="entry name" value="POZ domain"/>
    <property type="match status" value="1"/>
</dbReference>
<evidence type="ECO:0000313" key="5">
    <source>
        <dbReference type="Proteomes" id="UP000245119"/>
    </source>
</evidence>
<dbReference type="SMART" id="SM00875">
    <property type="entry name" value="BACK"/>
    <property type="match status" value="1"/>
</dbReference>
<dbReference type="PROSITE" id="PS50097">
    <property type="entry name" value="BTB"/>
    <property type="match status" value="1"/>
</dbReference>
<comment type="caution">
    <text evidence="4">The sequence shown here is derived from an EMBL/GenBank/DDBJ whole genome shotgun (WGS) entry which is preliminary data.</text>
</comment>
<accession>A0A2T7P841</accession>
<dbReference type="InterPro" id="IPR011705">
    <property type="entry name" value="BACK"/>
</dbReference>
<dbReference type="OrthoDB" id="191037at2759"/>
<dbReference type="Gene3D" id="1.25.40.420">
    <property type="match status" value="1"/>
</dbReference>
<feature type="domain" description="BTB" evidence="3">
    <location>
        <begin position="63"/>
        <end position="134"/>
    </location>
</feature>
<dbReference type="Proteomes" id="UP000245119">
    <property type="component" value="Linkage Group LG5"/>
</dbReference>
<dbReference type="FunFam" id="1.25.40.420:FF:000001">
    <property type="entry name" value="Kelch-like family member 12"/>
    <property type="match status" value="1"/>
</dbReference>
<dbReference type="STRING" id="400727.A0A2T7P841"/>
<dbReference type="Pfam" id="PF00651">
    <property type="entry name" value="BTB"/>
    <property type="match status" value="1"/>
</dbReference>
<dbReference type="AlphaFoldDB" id="A0A2T7P841"/>
<dbReference type="Pfam" id="PF07707">
    <property type="entry name" value="BACK"/>
    <property type="match status" value="1"/>
</dbReference>
<sequence>MNIEYVEVEGSSHSSILQLVEVSGSASEGTFRSEADALRRQRKDFTEKALDILNDLRGSGELCDAILRVDNCSFVVHRNILSASSSYFKALFTNKAFQTHEPPQLQEVQLSDVSSDIVAHLIDFAYSRQVLITSDNVESLLLAADRFLMAPLVKSCCEFLKRQLAPENCLGIAVFARTYFWSGLEKAAMQFAYHNFNDLVARSEEFLDQEVENLCELLSSDNLNVRNEELVFEASCKWVHHRELSRRQEMGRLLKTVRMGFLTIKYVVETVKPHSYVRENEEAKNLTLEVLKYLCNLNVDPRQQVQLELSFPLTRPRVPHEILFVIGGWSGGSPCNIVETYDTRADRWLVAGSADRGKRVVLSRQKCYVSAVGLKGMVYAMGGFDGHVRLNTVERLNPNTNQWSYIQPMMHQRSDAKATVLDDKIYICGGFNGQECLNTAEYYNPSTNHWTLITPMRNRRSGVGVIAYNGMIYALGGFNGITRMNTVIDDMLFVIGGFNGVTTISHVECYDSLAGECGEWYDAAELSLYRSALSACVVANIPNVQQFVTIPSTPGTLTLNSTDSNLNMGNASSPVPLDDVPQQQNVNILNQLS</sequence>
<evidence type="ECO:0000256" key="1">
    <source>
        <dbReference type="ARBA" id="ARBA00022441"/>
    </source>
</evidence>
<keyword evidence="5" id="KW-1185">Reference proteome</keyword>
<dbReference type="InterPro" id="IPR000210">
    <property type="entry name" value="BTB/POZ_dom"/>
</dbReference>